<accession>A0A0E9NPY1</accession>
<name>A0A0E9NPY1_SAICN</name>
<feature type="compositionally biased region" description="Polar residues" evidence="1">
    <location>
        <begin position="1"/>
        <end position="11"/>
    </location>
</feature>
<feature type="region of interest" description="Disordered" evidence="1">
    <location>
        <begin position="690"/>
        <end position="711"/>
    </location>
</feature>
<feature type="compositionally biased region" description="Polar residues" evidence="1">
    <location>
        <begin position="251"/>
        <end position="265"/>
    </location>
</feature>
<evidence type="ECO:0000313" key="2">
    <source>
        <dbReference type="EMBL" id="GAO51756.1"/>
    </source>
</evidence>
<feature type="region of interest" description="Disordered" evidence="1">
    <location>
        <begin position="1"/>
        <end position="57"/>
    </location>
</feature>
<sequence length="711" mass="80943">MLPNRSPSTYTHRAYSTWKPRYVPPMSSQTERRAPNAPPPPPPSTPDTDSDPLHKPTLSQLRTSLGWTNESERTAFIQTYRSHDPTLKTQKPLRWIPANTTNITSHLRSHLASHDPKRDKPLTMMLNQIAKTICHDPNWADPMTEWERRGYEEKKERALRARKWVRVGEKRPKVGERRKAQDDIYASLWGPGATSTTEESQSQSQTKPASASQESEPQIKAEQAAAVQKEVDDWMTTLIEIGSSPEHEQKQQNPVLPTPTFTQASGYGGHDDPASSSTHSRPPSRGLRRLEVMPPRWDEVKTKETTNTNTKREELDETWKDQDELPTPEEFDSNLLESELERAKEAMRRAGVRGGDETEAPAAKITSARRGTGRGMGRVGREEEGWRWGRVGDRVVAEARDYGLKEVMRMNADAAEVTLADEKSKLMADYAAVKKALKENVHADRTTTPDRSNGVPLSTNPNDDNSWLERFEHKRTKLKIEKLYERAVREEKHADRATRFKWSQEVNNVMRSTQPSYGVEIGHERDLRPAREEKFRTKFGGPELRPEWRVEEVDVGDGGRGNPDLRSRSSVPVRKRGSGEEWFRRDTVGTLGRAEASRSSRSVETAPPSRIPTKAARAPMPPTFSKATPIQVDTDTIRWLETEWDIPDDKPPQQPKDSGPAADIEARFKDMTLAVDMLRERAAFIPAREAERKRTEALRRPRDEHRIMRDT</sequence>
<evidence type="ECO:0000313" key="3">
    <source>
        <dbReference type="Proteomes" id="UP000033140"/>
    </source>
</evidence>
<feature type="region of interest" description="Disordered" evidence="1">
    <location>
        <begin position="242"/>
        <end position="329"/>
    </location>
</feature>
<protein>
    <submittedName>
        <fullName evidence="2">Uncharacterized protein</fullName>
    </submittedName>
</protein>
<comment type="caution">
    <text evidence="2">The sequence shown here is derived from an EMBL/GenBank/DDBJ whole genome shotgun (WGS) entry which is preliminary data.</text>
</comment>
<feature type="region of interest" description="Disordered" evidence="1">
    <location>
        <begin position="554"/>
        <end position="628"/>
    </location>
</feature>
<feature type="compositionally biased region" description="Basic and acidic residues" evidence="1">
    <location>
        <begin position="288"/>
        <end position="323"/>
    </location>
</feature>
<dbReference type="EMBL" id="BACD03000052">
    <property type="protein sequence ID" value="GAO51756.1"/>
    <property type="molecule type" value="Genomic_DNA"/>
</dbReference>
<evidence type="ECO:0000256" key="1">
    <source>
        <dbReference type="SAM" id="MobiDB-lite"/>
    </source>
</evidence>
<feature type="region of interest" description="Disordered" evidence="1">
    <location>
        <begin position="172"/>
        <end position="228"/>
    </location>
</feature>
<dbReference type="AlphaFoldDB" id="A0A0E9NPY1"/>
<proteinExistence type="predicted"/>
<feature type="compositionally biased region" description="Polar residues" evidence="1">
    <location>
        <begin position="449"/>
        <end position="465"/>
    </location>
</feature>
<gene>
    <name evidence="2" type="ORF">G7K_5849-t1</name>
</gene>
<keyword evidence="3" id="KW-1185">Reference proteome</keyword>
<reference evidence="2 3" key="2">
    <citation type="journal article" date="2014" name="J. Gen. Appl. Microbiol.">
        <title>The early diverging ascomycetous budding yeast Saitoella complicata has three histone deacetylases belonging to the Clr6, Hos2, and Rpd3 lineages.</title>
        <authorList>
            <person name="Nishida H."/>
            <person name="Matsumoto T."/>
            <person name="Kondo S."/>
            <person name="Hamamoto M."/>
            <person name="Yoshikawa H."/>
        </authorList>
    </citation>
    <scope>NUCLEOTIDE SEQUENCE [LARGE SCALE GENOMIC DNA]</scope>
    <source>
        <strain evidence="2 3">NRRL Y-17804</strain>
    </source>
</reference>
<feature type="compositionally biased region" description="Polar residues" evidence="1">
    <location>
        <begin position="207"/>
        <end position="216"/>
    </location>
</feature>
<feature type="compositionally biased region" description="Basic and acidic residues" evidence="1">
    <location>
        <begin position="172"/>
        <end position="182"/>
    </location>
</feature>
<dbReference type="Proteomes" id="UP000033140">
    <property type="component" value="Unassembled WGS sequence"/>
</dbReference>
<feature type="compositionally biased region" description="Basic and acidic residues" evidence="1">
    <location>
        <begin position="577"/>
        <end position="587"/>
    </location>
</feature>
<feature type="region of interest" description="Disordered" evidence="1">
    <location>
        <begin position="441"/>
        <end position="466"/>
    </location>
</feature>
<feature type="compositionally biased region" description="Pro residues" evidence="1">
    <location>
        <begin position="36"/>
        <end position="45"/>
    </location>
</feature>
<reference evidence="2 3" key="3">
    <citation type="journal article" date="2015" name="Genome Announc.">
        <title>Draft Genome Sequence of the Archiascomycetous Yeast Saitoella complicata.</title>
        <authorList>
            <person name="Yamauchi K."/>
            <person name="Kondo S."/>
            <person name="Hamamoto M."/>
            <person name="Takahashi Y."/>
            <person name="Ogura Y."/>
            <person name="Hayashi T."/>
            <person name="Nishida H."/>
        </authorList>
    </citation>
    <scope>NUCLEOTIDE SEQUENCE [LARGE SCALE GENOMIC DNA]</scope>
    <source>
        <strain evidence="2 3">NRRL Y-17804</strain>
    </source>
</reference>
<feature type="compositionally biased region" description="Low complexity" evidence="1">
    <location>
        <begin position="194"/>
        <end position="206"/>
    </location>
</feature>
<reference evidence="2 3" key="1">
    <citation type="journal article" date="2011" name="J. Gen. Appl. Microbiol.">
        <title>Draft genome sequencing of the enigmatic yeast Saitoella complicata.</title>
        <authorList>
            <person name="Nishida H."/>
            <person name="Hamamoto M."/>
            <person name="Sugiyama J."/>
        </authorList>
    </citation>
    <scope>NUCLEOTIDE SEQUENCE [LARGE SCALE GENOMIC DNA]</scope>
    <source>
        <strain evidence="2 3">NRRL Y-17804</strain>
    </source>
</reference>
<organism evidence="2 3">
    <name type="scientific">Saitoella complicata (strain BCRC 22490 / CBS 7301 / JCM 7358 / NBRC 10748 / NRRL Y-17804)</name>
    <dbReference type="NCBI Taxonomy" id="698492"/>
    <lineage>
        <taxon>Eukaryota</taxon>
        <taxon>Fungi</taxon>
        <taxon>Dikarya</taxon>
        <taxon>Ascomycota</taxon>
        <taxon>Taphrinomycotina</taxon>
        <taxon>Taphrinomycotina incertae sedis</taxon>
        <taxon>Saitoella</taxon>
    </lineage>
</organism>